<dbReference type="GO" id="GO:0006355">
    <property type="term" value="P:regulation of DNA-templated transcription"/>
    <property type="evidence" value="ECO:0007669"/>
    <property type="project" value="InterPro"/>
</dbReference>
<dbReference type="SMART" id="SM00421">
    <property type="entry name" value="HTH_LUXR"/>
    <property type="match status" value="1"/>
</dbReference>
<dbReference type="PRINTS" id="PR00038">
    <property type="entry name" value="HTHLUXR"/>
</dbReference>
<dbReference type="Pfam" id="PF00196">
    <property type="entry name" value="GerE"/>
    <property type="match status" value="1"/>
</dbReference>
<accession>A0A5J6GLN2</accession>
<dbReference type="Proteomes" id="UP000325529">
    <property type="component" value="Chromosome"/>
</dbReference>
<dbReference type="InterPro" id="IPR000792">
    <property type="entry name" value="Tscrpt_reg_LuxR_C"/>
</dbReference>
<reference evidence="2 3" key="1">
    <citation type="submission" date="2017-09" db="EMBL/GenBank/DDBJ databases">
        <authorList>
            <person name="Lee N."/>
            <person name="Cho B.-K."/>
        </authorList>
    </citation>
    <scope>NUCLEOTIDE SEQUENCE [LARGE SCALE GENOMIC DNA]</scope>
    <source>
        <strain evidence="2 3">ATCC 12853</strain>
    </source>
</reference>
<sequence length="347" mass="37538">MNLHTPQGHQSGFASFDALQLDEEGKAVYKAILADFGADIAGLSSRLDISRNRLREILARLSELSLIRATLDAPEHYRAVDPNVAAHMLIAHHQERIAAEQRRVAQIQLLAAELTSDVVNGARPHGYPDGVEQLHGIEAIRDRIGTLVKSVTGAVMTFAPGGAQSEASLERAKPQDRELLRRGIRMRTLYLDSCRKSPATMEYAQWLTEFGGEVRTAVSLPIRLMILDHATAVLATDDKDSAVGALVLRDDGTLAALCALFERCWETAVPLGAKVRGRDESGLTAQETEALRLLGQGLTDEAVAARLGVSPRTARRIAANVMALLGARSRFQAGVRAGARGWLSGDE</sequence>
<dbReference type="SUPFAM" id="SSF46785">
    <property type="entry name" value="Winged helix' DNA-binding domain"/>
    <property type="match status" value="1"/>
</dbReference>
<dbReference type="InterPro" id="IPR036388">
    <property type="entry name" value="WH-like_DNA-bd_sf"/>
</dbReference>
<protein>
    <submittedName>
        <fullName evidence="2">Helix-turn-helix transcriptional regulator</fullName>
    </submittedName>
</protein>
<gene>
    <name evidence="2" type="ORF">CP970_40390</name>
</gene>
<dbReference type="GO" id="GO:0003677">
    <property type="term" value="F:DNA binding"/>
    <property type="evidence" value="ECO:0007669"/>
    <property type="project" value="InterPro"/>
</dbReference>
<dbReference type="AlphaFoldDB" id="A0A5J6GLN2"/>
<keyword evidence="3" id="KW-1185">Reference proteome</keyword>
<evidence type="ECO:0000259" key="1">
    <source>
        <dbReference type="PROSITE" id="PS50043"/>
    </source>
</evidence>
<dbReference type="SUPFAM" id="SSF46894">
    <property type="entry name" value="C-terminal effector domain of the bipartite response regulators"/>
    <property type="match status" value="1"/>
</dbReference>
<evidence type="ECO:0000313" key="3">
    <source>
        <dbReference type="Proteomes" id="UP000325529"/>
    </source>
</evidence>
<dbReference type="InterPro" id="IPR016032">
    <property type="entry name" value="Sig_transdc_resp-reg_C-effctor"/>
</dbReference>
<dbReference type="Gene3D" id="1.10.10.10">
    <property type="entry name" value="Winged helix-like DNA-binding domain superfamily/Winged helix DNA-binding domain"/>
    <property type="match status" value="2"/>
</dbReference>
<proteinExistence type="predicted"/>
<dbReference type="InterPro" id="IPR036390">
    <property type="entry name" value="WH_DNA-bd_sf"/>
</dbReference>
<organism evidence="2 3">
    <name type="scientific">Streptomyces kanamyceticus</name>
    <dbReference type="NCBI Taxonomy" id="1967"/>
    <lineage>
        <taxon>Bacteria</taxon>
        <taxon>Bacillati</taxon>
        <taxon>Actinomycetota</taxon>
        <taxon>Actinomycetes</taxon>
        <taxon>Kitasatosporales</taxon>
        <taxon>Streptomycetaceae</taxon>
        <taxon>Streptomyces</taxon>
    </lineage>
</organism>
<name>A0A5J6GLN2_STRKN</name>
<dbReference type="EMBL" id="CP023699">
    <property type="protein sequence ID" value="QEU96369.1"/>
    <property type="molecule type" value="Genomic_DNA"/>
</dbReference>
<dbReference type="PANTHER" id="PTHR34293">
    <property type="entry name" value="HTH-TYPE TRANSCRIPTIONAL REGULATOR TRMBL2"/>
    <property type="match status" value="1"/>
</dbReference>
<dbReference type="PROSITE" id="PS50043">
    <property type="entry name" value="HTH_LUXR_2"/>
    <property type="match status" value="1"/>
</dbReference>
<dbReference type="KEGG" id="ska:CP970_40390"/>
<dbReference type="OrthoDB" id="4266042at2"/>
<evidence type="ECO:0000313" key="2">
    <source>
        <dbReference type="EMBL" id="QEU96369.1"/>
    </source>
</evidence>
<dbReference type="InterPro" id="IPR051797">
    <property type="entry name" value="TrmB-like"/>
</dbReference>
<dbReference type="CDD" id="cd06170">
    <property type="entry name" value="LuxR_C_like"/>
    <property type="match status" value="1"/>
</dbReference>
<feature type="domain" description="HTH luxR-type" evidence="1">
    <location>
        <begin position="276"/>
        <end position="341"/>
    </location>
</feature>
<dbReference type="PANTHER" id="PTHR34293:SF1">
    <property type="entry name" value="HTH-TYPE TRANSCRIPTIONAL REGULATOR TRMBL2"/>
    <property type="match status" value="1"/>
</dbReference>